<dbReference type="SUPFAM" id="SSF52777">
    <property type="entry name" value="CoA-dependent acyltransferases"/>
    <property type="match status" value="2"/>
</dbReference>
<dbReference type="GO" id="GO:0009366">
    <property type="term" value="C:enterobactin synthetase complex"/>
    <property type="evidence" value="ECO:0007669"/>
    <property type="project" value="TreeGrafter"/>
</dbReference>
<dbReference type="Pfam" id="PF00668">
    <property type="entry name" value="Condensation"/>
    <property type="match status" value="1"/>
</dbReference>
<gene>
    <name evidence="2" type="ORF">I4J89_34455</name>
</gene>
<dbReference type="RefSeq" id="WP_196418329.1">
    <property type="nucleotide sequence ID" value="NZ_JADQTO010000021.1"/>
</dbReference>
<dbReference type="GO" id="GO:0005829">
    <property type="term" value="C:cytosol"/>
    <property type="evidence" value="ECO:0007669"/>
    <property type="project" value="TreeGrafter"/>
</dbReference>
<dbReference type="Gene3D" id="3.30.559.30">
    <property type="entry name" value="Nonribosomal peptide synthetase, condensation domain"/>
    <property type="match status" value="1"/>
</dbReference>
<protein>
    <recommendedName>
        <fullName evidence="1">Condensation domain-containing protein</fullName>
    </recommendedName>
</protein>
<dbReference type="GO" id="GO:0047527">
    <property type="term" value="F:2,3-dihydroxybenzoate-serine ligase activity"/>
    <property type="evidence" value="ECO:0007669"/>
    <property type="project" value="TreeGrafter"/>
</dbReference>
<dbReference type="GO" id="GO:0008610">
    <property type="term" value="P:lipid biosynthetic process"/>
    <property type="evidence" value="ECO:0007669"/>
    <property type="project" value="UniProtKB-ARBA"/>
</dbReference>
<dbReference type="CDD" id="cd19531">
    <property type="entry name" value="LCL_NRPS-like"/>
    <property type="match status" value="1"/>
</dbReference>
<sequence length="435" mass="48609">MIPRQMPLSFGQRRLWIAEQAAPGSLAYTTPMLLRWRGAVRVDVMRSCLDAVVERHEVLRTTFGTERGVPTQVVGEFRGADVEVVDCRGDAIGVDQAIRAELERPFDLVHGPLFRARIILEADDSGVLLVNMHHIVTDGWSVGILQDELVALYPALAAGDVSPLDELPLQYADFAVWQRELLTQERRSALEGYWRKQLSEAPAYMSLPYDRDPSGVESRDGNTFSFSLDSAVVDGVRALAREENSTLFMVLLAAYKISLSRLTGETDIVVTTSVAGRSHAKLDYLIGFFVNNLVLRTDLSGEPSFRDAVRRVRQTVLDAQDHQDLPFDMLVAAIRPPRRPQQTPFLQTAFVHQPEPIAQYHLGDLAVRPIPAPVAAAPIDLVFSFFEDTGIELQINYRVELFKPETIRNLSEQFSATLSAAVRQDEGGENDRKDR</sequence>
<dbReference type="GO" id="GO:0043041">
    <property type="term" value="P:amino acid activation for nonribosomal peptide biosynthetic process"/>
    <property type="evidence" value="ECO:0007669"/>
    <property type="project" value="TreeGrafter"/>
</dbReference>
<dbReference type="InterPro" id="IPR001242">
    <property type="entry name" value="Condensation_dom"/>
</dbReference>
<evidence type="ECO:0000313" key="3">
    <source>
        <dbReference type="Proteomes" id="UP000598146"/>
    </source>
</evidence>
<reference evidence="2" key="1">
    <citation type="submission" date="2020-11" db="EMBL/GenBank/DDBJ databases">
        <title>Isolation and identification of active actinomycetes.</title>
        <authorList>
            <person name="Sun X."/>
        </authorList>
    </citation>
    <scope>NUCLEOTIDE SEQUENCE</scope>
    <source>
        <strain evidence="2">NEAU-A11</strain>
    </source>
</reference>
<keyword evidence="3" id="KW-1185">Reference proteome</keyword>
<dbReference type="EMBL" id="JADQTO010000021">
    <property type="protein sequence ID" value="MBG0566559.1"/>
    <property type="molecule type" value="Genomic_DNA"/>
</dbReference>
<comment type="caution">
    <text evidence="2">The sequence shown here is derived from an EMBL/GenBank/DDBJ whole genome shotgun (WGS) entry which is preliminary data.</text>
</comment>
<name>A0A931CAM8_9ACTN</name>
<dbReference type="InterPro" id="IPR023213">
    <property type="entry name" value="CAT-like_dom_sf"/>
</dbReference>
<accession>A0A931CAM8</accession>
<dbReference type="Gene3D" id="3.30.559.10">
    <property type="entry name" value="Chloramphenicol acetyltransferase-like domain"/>
    <property type="match status" value="1"/>
</dbReference>
<dbReference type="AlphaFoldDB" id="A0A931CAM8"/>
<dbReference type="PANTHER" id="PTHR45527">
    <property type="entry name" value="NONRIBOSOMAL PEPTIDE SYNTHETASE"/>
    <property type="match status" value="1"/>
</dbReference>
<dbReference type="PANTHER" id="PTHR45527:SF1">
    <property type="entry name" value="FATTY ACID SYNTHASE"/>
    <property type="match status" value="1"/>
</dbReference>
<dbReference type="Proteomes" id="UP000598146">
    <property type="component" value="Unassembled WGS sequence"/>
</dbReference>
<proteinExistence type="predicted"/>
<dbReference type="GO" id="GO:0031177">
    <property type="term" value="F:phosphopantetheine binding"/>
    <property type="evidence" value="ECO:0007669"/>
    <property type="project" value="TreeGrafter"/>
</dbReference>
<feature type="domain" description="Condensation" evidence="1">
    <location>
        <begin position="5"/>
        <end position="424"/>
    </location>
</feature>
<organism evidence="2 3">
    <name type="scientific">Actinoplanes aureus</name>
    <dbReference type="NCBI Taxonomy" id="2792083"/>
    <lineage>
        <taxon>Bacteria</taxon>
        <taxon>Bacillati</taxon>
        <taxon>Actinomycetota</taxon>
        <taxon>Actinomycetes</taxon>
        <taxon>Micromonosporales</taxon>
        <taxon>Micromonosporaceae</taxon>
        <taxon>Actinoplanes</taxon>
    </lineage>
</organism>
<evidence type="ECO:0000313" key="2">
    <source>
        <dbReference type="EMBL" id="MBG0566559.1"/>
    </source>
</evidence>
<evidence type="ECO:0000259" key="1">
    <source>
        <dbReference type="Pfam" id="PF00668"/>
    </source>
</evidence>
<dbReference type="GO" id="GO:0009239">
    <property type="term" value="P:enterobactin biosynthetic process"/>
    <property type="evidence" value="ECO:0007669"/>
    <property type="project" value="TreeGrafter"/>
</dbReference>